<keyword evidence="3" id="KW-1185">Reference proteome</keyword>
<gene>
    <name evidence="2" type="ORF">JQ619_20515</name>
</gene>
<keyword evidence="2" id="KW-0808">Transferase</keyword>
<name>A0ABS5GAG5_9BRAD</name>
<dbReference type="PROSITE" id="PS52050">
    <property type="entry name" value="WYL"/>
    <property type="match status" value="1"/>
</dbReference>
<evidence type="ECO:0000256" key="1">
    <source>
        <dbReference type="SAM" id="MobiDB-lite"/>
    </source>
</evidence>
<dbReference type="Gene3D" id="3.30.160.60">
    <property type="entry name" value="Classic Zinc Finger"/>
    <property type="match status" value="1"/>
</dbReference>
<protein>
    <submittedName>
        <fullName evidence="2">Nucleotidyl transferase AbiEii/AbiGii toxin family protein</fullName>
    </submittedName>
</protein>
<dbReference type="RefSeq" id="WP_172243586.1">
    <property type="nucleotide sequence ID" value="NZ_JABFDP010000053.1"/>
</dbReference>
<dbReference type="Pfam" id="PF08843">
    <property type="entry name" value="AbiEii"/>
    <property type="match status" value="1"/>
</dbReference>
<feature type="region of interest" description="Disordered" evidence="1">
    <location>
        <begin position="414"/>
        <end position="436"/>
    </location>
</feature>
<reference evidence="3" key="1">
    <citation type="journal article" date="2021" name="ISME J.">
        <title>Evolutionary origin and ecological implication of a unique nif island in free-living Bradyrhizobium lineages.</title>
        <authorList>
            <person name="Tao J."/>
        </authorList>
    </citation>
    <scope>NUCLEOTIDE SEQUENCE [LARGE SCALE GENOMIC DNA]</scope>
    <source>
        <strain evidence="3">SZCCT0094</strain>
    </source>
</reference>
<sequence>MIEKREILAVAQQTSLTPHVVEKDYVLGWMLAGIYEHEELAESWIFKGGTCLKKCFFETYRFSEDLDFTLTKPEHLDADFLRRVFSEIGEWIYEETGIEIPAEKQEFDIYQNPRGQLSCQGKISYKGPVSSTHGLPRIKLDLTADERVVLPPVLAQIFHPYGDAPEEGIAVLAYDYIEAFAEKFRALAERTRPRDLYDVVHLYRNGDARPEPKRFMDVLRAKCEFKGISVPRIADLEPHRADLEAGWIHMLEHQLPALLPVATFWDALPEIFAWLEGAIAQPLAPMPIGAGDTLIRERIIAFPPGGQGQSFVEMIRFAAANRLLVEIDYRDKQGNRSTRAIEAYSLQRSQAGDVLLMAVRADNGQSRSYLVDSILGVKPTQTPFSPRYPIELTPSGLQSIPPTNSAGAYGGGGFGLRGTPPVRRSPIRRQPRSAGFESMSGPTYVFKCSVCGKTFNKKSYDASLNKHKNNRTGYDCYGTFGTYVRTKY</sequence>
<evidence type="ECO:0000313" key="2">
    <source>
        <dbReference type="EMBL" id="MBR1138160.1"/>
    </source>
</evidence>
<dbReference type="Proteomes" id="UP001314635">
    <property type="component" value="Unassembled WGS sequence"/>
</dbReference>
<accession>A0ABS5GAG5</accession>
<organism evidence="2 3">
    <name type="scientific">Bradyrhizobium denitrificans</name>
    <dbReference type="NCBI Taxonomy" id="2734912"/>
    <lineage>
        <taxon>Bacteria</taxon>
        <taxon>Pseudomonadati</taxon>
        <taxon>Pseudomonadota</taxon>
        <taxon>Alphaproteobacteria</taxon>
        <taxon>Hyphomicrobiales</taxon>
        <taxon>Nitrobacteraceae</taxon>
        <taxon>Bradyrhizobium</taxon>
    </lineage>
</organism>
<dbReference type="GO" id="GO:0016740">
    <property type="term" value="F:transferase activity"/>
    <property type="evidence" value="ECO:0007669"/>
    <property type="project" value="UniProtKB-KW"/>
</dbReference>
<dbReference type="EMBL" id="JAFCLK010000019">
    <property type="protein sequence ID" value="MBR1138160.1"/>
    <property type="molecule type" value="Genomic_DNA"/>
</dbReference>
<comment type="caution">
    <text evidence="2">The sequence shown here is derived from an EMBL/GenBank/DDBJ whole genome shotgun (WGS) entry which is preliminary data.</text>
</comment>
<proteinExistence type="predicted"/>
<dbReference type="InterPro" id="IPR014942">
    <property type="entry name" value="AbiEii"/>
</dbReference>
<evidence type="ECO:0000313" key="3">
    <source>
        <dbReference type="Proteomes" id="UP001314635"/>
    </source>
</evidence>
<dbReference type="Gene3D" id="3.10.450.620">
    <property type="entry name" value="JHP933, nucleotidyltransferase-like core domain"/>
    <property type="match status" value="1"/>
</dbReference>